<accession>A0A107EJK8</accession>
<dbReference type="EMBL" id="LPIX01000035">
    <property type="protein sequence ID" value="KWE07078.1"/>
    <property type="molecule type" value="Genomic_DNA"/>
</dbReference>
<proteinExistence type="predicted"/>
<reference evidence="1 2" key="1">
    <citation type="submission" date="2015-11" db="EMBL/GenBank/DDBJ databases">
        <title>Expanding the genomic diversity of Burkholderia species for the development of highly accurate diagnostics.</title>
        <authorList>
            <person name="Sahl J."/>
            <person name="Keim P."/>
            <person name="Wagner D."/>
        </authorList>
    </citation>
    <scope>NUCLEOTIDE SEQUENCE [LARGE SCALE GENOMIC DNA]</scope>
    <source>
        <strain evidence="1 2">MSMB2167WGS</strain>
    </source>
</reference>
<evidence type="ECO:0000313" key="1">
    <source>
        <dbReference type="EMBL" id="KWE07078.1"/>
    </source>
</evidence>
<evidence type="ECO:0000313" key="2">
    <source>
        <dbReference type="Proteomes" id="UP000062998"/>
    </source>
</evidence>
<dbReference type="AlphaFoldDB" id="A0A107EJK8"/>
<sequence length="258" mass="28213">MIVGWADQAARPERLCVYLGHDALAVCRVTGRFKPIVQDKAVLPTDAGVHDLTGRLAALDAWLDAHPVRGAIDWIIGIDYVRYLLLPWNPRLVSDAFSRSLTAALFAQHFAADAIPFADYQLRFAPVSFGHPRLAALIANDVIGELAAFSKRRKYRIRQIAPALSVAWNRLFAHVKLGTGVLALIEGPRLLRIASDHGHITAFSIQPYSYSRSSAIPDDATWVFPAHHLAASAGHMLAVDGHEPDDDVRLAYALCGAV</sequence>
<organism evidence="1 2">
    <name type="scientific">Burkholderia ubonensis</name>
    <dbReference type="NCBI Taxonomy" id="101571"/>
    <lineage>
        <taxon>Bacteria</taxon>
        <taxon>Pseudomonadati</taxon>
        <taxon>Pseudomonadota</taxon>
        <taxon>Betaproteobacteria</taxon>
        <taxon>Burkholderiales</taxon>
        <taxon>Burkholderiaceae</taxon>
        <taxon>Burkholderia</taxon>
        <taxon>Burkholderia cepacia complex</taxon>
    </lineage>
</organism>
<dbReference type="RefSeq" id="WP_060323852.1">
    <property type="nucleotide sequence ID" value="NZ_LPIU01000092.1"/>
</dbReference>
<protein>
    <submittedName>
        <fullName evidence="1">Uncharacterized protein</fullName>
    </submittedName>
</protein>
<dbReference type="OrthoDB" id="9135458at2"/>
<name>A0A107EJK8_9BURK</name>
<dbReference type="Proteomes" id="UP000062998">
    <property type="component" value="Unassembled WGS sequence"/>
</dbReference>
<gene>
    <name evidence="1" type="ORF">WL73_09850</name>
</gene>
<comment type="caution">
    <text evidence="1">The sequence shown here is derived from an EMBL/GenBank/DDBJ whole genome shotgun (WGS) entry which is preliminary data.</text>
</comment>